<evidence type="ECO:0000313" key="2">
    <source>
        <dbReference type="Proteomes" id="UP000234366"/>
    </source>
</evidence>
<keyword evidence="2" id="KW-1185">Reference proteome</keyword>
<reference evidence="1 2" key="1">
    <citation type="submission" date="2017-11" db="EMBL/GenBank/DDBJ databases">
        <title>Genome sequence and genome mining of multiple bioactive secondary metabolites from a deep sea-derived Bacillus siamensis SCSIO 05746.</title>
        <authorList>
            <person name="Pan H.-Q."/>
            <person name="Ju J.-H."/>
        </authorList>
    </citation>
    <scope>NUCLEOTIDE SEQUENCE [LARGE SCALE GENOMIC DNA]</scope>
    <source>
        <strain evidence="1 2">SCSIO 05746</strain>
    </source>
</reference>
<dbReference type="RefSeq" id="WP_060964695.1">
    <property type="nucleotide sequence ID" value="NZ_CP025001.1"/>
</dbReference>
<gene>
    <name evidence="1" type="ORF">CWD84_08860</name>
</gene>
<evidence type="ECO:0000313" key="1">
    <source>
        <dbReference type="EMBL" id="AUJ76899.1"/>
    </source>
</evidence>
<organism evidence="1 2">
    <name type="scientific">Bacillus siamensis</name>
    <dbReference type="NCBI Taxonomy" id="659243"/>
    <lineage>
        <taxon>Bacteria</taxon>
        <taxon>Bacillati</taxon>
        <taxon>Bacillota</taxon>
        <taxon>Bacilli</taxon>
        <taxon>Bacillales</taxon>
        <taxon>Bacillaceae</taxon>
        <taxon>Bacillus</taxon>
        <taxon>Bacillus amyloliquefaciens group</taxon>
    </lineage>
</organism>
<dbReference type="AlphaFoldDB" id="A0AAI8HMV2"/>
<protein>
    <submittedName>
        <fullName evidence="1">Uncharacterized protein</fullName>
    </submittedName>
</protein>
<proteinExistence type="predicted"/>
<name>A0AAI8HMV2_9BACI</name>
<dbReference type="KEGG" id="bsia:CWD84_08860"/>
<accession>A0AAI8HMV2</accession>
<sequence>MFLKGSGVAFYLRVLSPLNEFIEYLDDVEDRFEKSKMRYENEAKELSPEIEEDYWDYYIDEYHDFNSTYPSILRSSVFTSIYSFLEYHLISRCLDKAILDKVKYDRGIFKAKSYFKLRYKSNEKFKESEIFSNNVWNKIVDYSKIRNCYIHNSGIITMIPDETKQKELIQIIRKTNYIEIDDRDRIHILNREFCKEFHEVVYKFICDLNDLLLNLKD</sequence>
<dbReference type="EMBL" id="CP025001">
    <property type="protein sequence ID" value="AUJ76899.1"/>
    <property type="molecule type" value="Genomic_DNA"/>
</dbReference>
<dbReference type="Proteomes" id="UP000234366">
    <property type="component" value="Chromosome"/>
</dbReference>